<feature type="region of interest" description="Disordered" evidence="1">
    <location>
        <begin position="220"/>
        <end position="243"/>
    </location>
</feature>
<dbReference type="GO" id="GO:0006120">
    <property type="term" value="P:mitochondrial electron transport, NADH to ubiquinone"/>
    <property type="evidence" value="ECO:0007669"/>
    <property type="project" value="TreeGrafter"/>
</dbReference>
<sequence length="243" mass="26622">MASFVPSLRTRIPQVSIYGTRTATRSLTSSTRLLRQGPGTGENFEQANDPSGPKLTPNVSKTNETPVDAMGARDAPLQELVPEAERKRQMQSPNRASTWSKSQMPRALAMTGPRFEQTIIDAQPAPYAAIDLIHQQPVRWVEGRSVACDGGGGPLGHPRIFINVDKPQICWCTYCGLPYAQKAHKKHLESLPSTTYPLAPSNIPAQVQVPTTLSLDGEIEGHYPQLKAEQDAESVDGQPFQQR</sequence>
<dbReference type="PANTHER" id="PTHR13156">
    <property type="entry name" value="NADH-UBIQUINONE OXIDOREDUCTASE 13 KD-A SUBUNIT"/>
    <property type="match status" value="1"/>
</dbReference>
<dbReference type="EMBL" id="AMGV01000001">
    <property type="protein sequence ID" value="KEF63591.1"/>
    <property type="molecule type" value="Genomic_DNA"/>
</dbReference>
<dbReference type="VEuPathDB" id="FungiDB:A1O9_01569"/>
<organism evidence="3 4">
    <name type="scientific">Exophiala aquamarina CBS 119918</name>
    <dbReference type="NCBI Taxonomy" id="1182545"/>
    <lineage>
        <taxon>Eukaryota</taxon>
        <taxon>Fungi</taxon>
        <taxon>Dikarya</taxon>
        <taxon>Ascomycota</taxon>
        <taxon>Pezizomycotina</taxon>
        <taxon>Eurotiomycetes</taxon>
        <taxon>Chaetothyriomycetidae</taxon>
        <taxon>Chaetothyriales</taxon>
        <taxon>Herpotrichiellaceae</taxon>
        <taxon>Exophiala</taxon>
    </lineage>
</organism>
<protein>
    <submittedName>
        <fullName evidence="3">NADH dehydrogenase (Ubiquinone) Fe-S protein 6</fullName>
    </submittedName>
</protein>
<dbReference type="HOGENOM" id="CLU_083053_0_0_1"/>
<dbReference type="PANTHER" id="PTHR13156:SF0">
    <property type="entry name" value="NADH DEHYDROGENASE [UBIQUINONE] IRON-SULFUR PROTEIN 6, MITOCHONDRIAL"/>
    <property type="match status" value="1"/>
</dbReference>
<accession>A0A072PUQ2</accession>
<feature type="region of interest" description="Disordered" evidence="1">
    <location>
        <begin position="84"/>
        <end position="104"/>
    </location>
</feature>
<gene>
    <name evidence="3" type="ORF">A1O9_01569</name>
</gene>
<dbReference type="Proteomes" id="UP000027920">
    <property type="component" value="Unassembled WGS sequence"/>
</dbReference>
<dbReference type="AlphaFoldDB" id="A0A072PUQ2"/>
<evidence type="ECO:0000259" key="2">
    <source>
        <dbReference type="Pfam" id="PF10276"/>
    </source>
</evidence>
<evidence type="ECO:0000313" key="4">
    <source>
        <dbReference type="Proteomes" id="UP000027920"/>
    </source>
</evidence>
<dbReference type="OrthoDB" id="307899at2759"/>
<dbReference type="RefSeq" id="XP_013266181.1">
    <property type="nucleotide sequence ID" value="XM_013410727.1"/>
</dbReference>
<dbReference type="InterPro" id="IPR019401">
    <property type="entry name" value="Znf_CHCC"/>
</dbReference>
<comment type="caution">
    <text evidence="3">The sequence shown here is derived from an EMBL/GenBank/DDBJ whole genome shotgun (WGS) entry which is preliminary data.</text>
</comment>
<dbReference type="Gene3D" id="2.60.260.40">
    <property type="entry name" value="q5lls5 like domains"/>
    <property type="match status" value="1"/>
</dbReference>
<evidence type="ECO:0000313" key="3">
    <source>
        <dbReference type="EMBL" id="KEF63591.1"/>
    </source>
</evidence>
<name>A0A072PUQ2_9EURO</name>
<dbReference type="GeneID" id="25276515"/>
<evidence type="ECO:0000256" key="1">
    <source>
        <dbReference type="SAM" id="MobiDB-lite"/>
    </source>
</evidence>
<dbReference type="Pfam" id="PF10276">
    <property type="entry name" value="zf-CHCC"/>
    <property type="match status" value="1"/>
</dbReference>
<reference evidence="3 4" key="1">
    <citation type="submission" date="2013-03" db="EMBL/GenBank/DDBJ databases">
        <title>The Genome Sequence of Exophiala aquamarina CBS 119918.</title>
        <authorList>
            <consortium name="The Broad Institute Genomics Platform"/>
            <person name="Cuomo C."/>
            <person name="de Hoog S."/>
            <person name="Gorbushina A."/>
            <person name="Walker B."/>
            <person name="Young S.K."/>
            <person name="Zeng Q."/>
            <person name="Gargeya S."/>
            <person name="Fitzgerald M."/>
            <person name="Haas B."/>
            <person name="Abouelleil A."/>
            <person name="Allen A.W."/>
            <person name="Alvarado L."/>
            <person name="Arachchi H.M."/>
            <person name="Berlin A.M."/>
            <person name="Chapman S.B."/>
            <person name="Gainer-Dewar J."/>
            <person name="Goldberg J."/>
            <person name="Griggs A."/>
            <person name="Gujja S."/>
            <person name="Hansen M."/>
            <person name="Howarth C."/>
            <person name="Imamovic A."/>
            <person name="Ireland A."/>
            <person name="Larimer J."/>
            <person name="McCowan C."/>
            <person name="Murphy C."/>
            <person name="Pearson M."/>
            <person name="Poon T.W."/>
            <person name="Priest M."/>
            <person name="Roberts A."/>
            <person name="Saif S."/>
            <person name="Shea T."/>
            <person name="Sisk P."/>
            <person name="Sykes S."/>
            <person name="Wortman J."/>
            <person name="Nusbaum C."/>
            <person name="Birren B."/>
        </authorList>
    </citation>
    <scope>NUCLEOTIDE SEQUENCE [LARGE SCALE GENOMIC DNA]</scope>
    <source>
        <strain evidence="3 4">CBS 119918</strain>
    </source>
</reference>
<dbReference type="FunFam" id="2.60.260.40:FF:000003">
    <property type="entry name" value="NADH dehydrogenase [ubiquinone] iron-sulfur protein 6, mitochondrial"/>
    <property type="match status" value="1"/>
</dbReference>
<keyword evidence="3" id="KW-0830">Ubiquinone</keyword>
<feature type="region of interest" description="Disordered" evidence="1">
    <location>
        <begin position="27"/>
        <end position="69"/>
    </location>
</feature>
<feature type="domain" description="Zinc finger CHCC-type" evidence="2">
    <location>
        <begin position="143"/>
        <end position="179"/>
    </location>
</feature>
<dbReference type="GO" id="GO:0005739">
    <property type="term" value="C:mitochondrion"/>
    <property type="evidence" value="ECO:0007669"/>
    <property type="project" value="GOC"/>
</dbReference>
<feature type="compositionally biased region" description="Polar residues" evidence="1">
    <location>
        <begin position="90"/>
        <end position="103"/>
    </location>
</feature>
<keyword evidence="4" id="KW-1185">Reference proteome</keyword>
<dbReference type="STRING" id="1182545.A0A072PUQ2"/>
<proteinExistence type="predicted"/>